<dbReference type="GO" id="GO:0005525">
    <property type="term" value="F:GTP binding"/>
    <property type="evidence" value="ECO:0007669"/>
    <property type="project" value="UniProtKB-UniRule"/>
</dbReference>
<dbReference type="InterPro" id="IPR009001">
    <property type="entry name" value="Transl_elong_EF1A/Init_IF2_C"/>
</dbReference>
<dbReference type="PANTHER" id="PTHR43721:SF22">
    <property type="entry name" value="ELONGATION FACTOR TU, MITOCHONDRIAL"/>
    <property type="match status" value="1"/>
</dbReference>
<dbReference type="Pfam" id="PF03144">
    <property type="entry name" value="GTP_EFTU_D2"/>
    <property type="match status" value="1"/>
</dbReference>
<dbReference type="NCBIfam" id="TIGR00485">
    <property type="entry name" value="EF-Tu"/>
    <property type="match status" value="1"/>
</dbReference>
<evidence type="ECO:0000256" key="10">
    <source>
        <dbReference type="HAMAP-Rule" id="MF_00118"/>
    </source>
</evidence>
<dbReference type="PROSITE" id="PS51722">
    <property type="entry name" value="G_TR_2"/>
    <property type="match status" value="1"/>
</dbReference>
<dbReference type="EMBL" id="JADBEB010000001">
    <property type="protein sequence ID" value="MBE1485163.1"/>
    <property type="molecule type" value="Genomic_DNA"/>
</dbReference>
<dbReference type="InterPro" id="IPR050055">
    <property type="entry name" value="EF-Tu_GTPase"/>
</dbReference>
<dbReference type="FunFam" id="2.40.30.10:FF:000001">
    <property type="entry name" value="Elongation factor Tu"/>
    <property type="match status" value="1"/>
</dbReference>
<dbReference type="InterPro" id="IPR000795">
    <property type="entry name" value="T_Tr_GTP-bd_dom"/>
</dbReference>
<evidence type="ECO:0000259" key="11">
    <source>
        <dbReference type="PROSITE" id="PS51722"/>
    </source>
</evidence>
<dbReference type="InterPro" id="IPR004541">
    <property type="entry name" value="Transl_elong_EFTu/EF1A_bac/org"/>
</dbReference>
<dbReference type="RefSeq" id="WP_192765400.1">
    <property type="nucleotide sequence ID" value="NZ_JADBEB010000001.1"/>
</dbReference>
<dbReference type="AlphaFoldDB" id="A0A927LZ23"/>
<keyword evidence="6 10" id="KW-0460">Magnesium</keyword>
<comment type="subunit">
    <text evidence="10">Monomer.</text>
</comment>
<dbReference type="InterPro" id="IPR031157">
    <property type="entry name" value="G_TR_CS"/>
</dbReference>
<evidence type="ECO:0000256" key="7">
    <source>
        <dbReference type="ARBA" id="ARBA00022917"/>
    </source>
</evidence>
<dbReference type="NCBIfam" id="TIGR00231">
    <property type="entry name" value="small_GTP"/>
    <property type="match status" value="1"/>
</dbReference>
<evidence type="ECO:0000313" key="12">
    <source>
        <dbReference type="EMBL" id="MBE1485163.1"/>
    </source>
</evidence>
<dbReference type="GO" id="GO:0003746">
    <property type="term" value="F:translation elongation factor activity"/>
    <property type="evidence" value="ECO:0007669"/>
    <property type="project" value="UniProtKB-UniRule"/>
</dbReference>
<keyword evidence="2 10" id="KW-0963">Cytoplasm</keyword>
<dbReference type="Pfam" id="PF03143">
    <property type="entry name" value="GTP_EFTU_D3"/>
    <property type="match status" value="1"/>
</dbReference>
<keyword evidence="8 10" id="KW-0342">GTP-binding</keyword>
<dbReference type="CDD" id="cd03697">
    <property type="entry name" value="EFTU_II"/>
    <property type="match status" value="1"/>
</dbReference>
<feature type="binding site" evidence="10">
    <location>
        <position position="26"/>
    </location>
    <ligand>
        <name>Mg(2+)</name>
        <dbReference type="ChEBI" id="CHEBI:18420"/>
    </ligand>
</feature>
<evidence type="ECO:0000256" key="1">
    <source>
        <dbReference type="ARBA" id="ARBA00007249"/>
    </source>
</evidence>
<keyword evidence="13" id="KW-1185">Reference proteome</keyword>
<keyword evidence="5 10" id="KW-0378">Hydrolase</keyword>
<keyword evidence="4 10" id="KW-0251">Elongation factor</keyword>
<keyword evidence="10" id="KW-0479">Metal-binding</keyword>
<evidence type="ECO:0000256" key="6">
    <source>
        <dbReference type="ARBA" id="ARBA00022842"/>
    </source>
</evidence>
<comment type="similarity">
    <text evidence="1 10">Belongs to the TRAFAC class translation factor GTPase superfamily. Classic translation factor GTPase family. EF-Tu/EF-1A subfamily.</text>
</comment>
<dbReference type="PROSITE" id="PS00301">
    <property type="entry name" value="G_TR_1"/>
    <property type="match status" value="1"/>
</dbReference>
<dbReference type="Gene3D" id="3.40.50.300">
    <property type="entry name" value="P-loop containing nucleotide triphosphate hydrolases"/>
    <property type="match status" value="1"/>
</dbReference>
<dbReference type="PRINTS" id="PR00315">
    <property type="entry name" value="ELONGATNFCT"/>
</dbReference>
<gene>
    <name evidence="10" type="primary">tuf</name>
    <name evidence="12" type="ORF">H4W31_000801</name>
</gene>
<name>A0A927LZ23_9ACTN</name>
<comment type="caution">
    <text evidence="12">The sequence shown here is derived from an EMBL/GenBank/DDBJ whole genome shotgun (WGS) entry which is preliminary data.</text>
</comment>
<comment type="catalytic activity">
    <reaction evidence="10">
        <text>GTP + H2O = GDP + phosphate + H(+)</text>
        <dbReference type="Rhea" id="RHEA:19669"/>
        <dbReference type="ChEBI" id="CHEBI:15377"/>
        <dbReference type="ChEBI" id="CHEBI:15378"/>
        <dbReference type="ChEBI" id="CHEBI:37565"/>
        <dbReference type="ChEBI" id="CHEBI:43474"/>
        <dbReference type="ChEBI" id="CHEBI:58189"/>
        <dbReference type="EC" id="3.6.5.3"/>
    </reaction>
</comment>
<dbReference type="SUPFAM" id="SSF50465">
    <property type="entry name" value="EF-Tu/eEF-1alpha/eIF2-gamma C-terminal domain"/>
    <property type="match status" value="1"/>
</dbReference>
<evidence type="ECO:0000313" key="13">
    <source>
        <dbReference type="Proteomes" id="UP000649753"/>
    </source>
</evidence>
<proteinExistence type="inferred from homology"/>
<dbReference type="InterPro" id="IPR033720">
    <property type="entry name" value="EFTU_2"/>
</dbReference>
<evidence type="ECO:0000256" key="4">
    <source>
        <dbReference type="ARBA" id="ARBA00022768"/>
    </source>
</evidence>
<dbReference type="GO" id="GO:0003924">
    <property type="term" value="F:GTPase activity"/>
    <property type="evidence" value="ECO:0007669"/>
    <property type="project" value="UniProtKB-UniRule"/>
</dbReference>
<organism evidence="12 13">
    <name type="scientific">Plantactinospora soyae</name>
    <dbReference type="NCBI Taxonomy" id="1544732"/>
    <lineage>
        <taxon>Bacteria</taxon>
        <taxon>Bacillati</taxon>
        <taxon>Actinomycetota</taxon>
        <taxon>Actinomycetes</taxon>
        <taxon>Micromonosporales</taxon>
        <taxon>Micromonosporaceae</taxon>
        <taxon>Plantactinospora</taxon>
    </lineage>
</organism>
<dbReference type="SUPFAM" id="SSF52540">
    <property type="entry name" value="P-loop containing nucleoside triphosphate hydrolases"/>
    <property type="match status" value="1"/>
</dbReference>
<evidence type="ECO:0000256" key="9">
    <source>
        <dbReference type="ARBA" id="ARBA00029554"/>
    </source>
</evidence>
<protein>
    <recommendedName>
        <fullName evidence="9 10">Elongation factor Tu</fullName>
        <shortName evidence="10">EF-Tu</shortName>
        <ecNumber evidence="10">3.6.5.3</ecNumber>
    </recommendedName>
</protein>
<evidence type="ECO:0000256" key="5">
    <source>
        <dbReference type="ARBA" id="ARBA00022801"/>
    </source>
</evidence>
<dbReference type="FunFam" id="3.40.50.300:FF:000003">
    <property type="entry name" value="Elongation factor Tu"/>
    <property type="match status" value="1"/>
</dbReference>
<dbReference type="InterPro" id="IPR009000">
    <property type="entry name" value="Transl_B-barrel_sf"/>
</dbReference>
<dbReference type="EC" id="3.6.5.3" evidence="10"/>
<comment type="subcellular location">
    <subcellularLocation>
        <location evidence="10">Cytoplasm</location>
    </subcellularLocation>
</comment>
<reference evidence="12" key="1">
    <citation type="submission" date="2020-10" db="EMBL/GenBank/DDBJ databases">
        <title>Sequencing the genomes of 1000 actinobacteria strains.</title>
        <authorList>
            <person name="Klenk H.-P."/>
        </authorList>
    </citation>
    <scope>NUCLEOTIDE SEQUENCE</scope>
    <source>
        <strain evidence="12">DSM 46832</strain>
    </source>
</reference>
<dbReference type="HAMAP" id="MF_00118_B">
    <property type="entry name" value="EF_Tu_B"/>
    <property type="match status" value="1"/>
</dbReference>
<dbReference type="NCBIfam" id="NF000766">
    <property type="entry name" value="PRK00049.1"/>
    <property type="match status" value="1"/>
</dbReference>
<evidence type="ECO:0000256" key="3">
    <source>
        <dbReference type="ARBA" id="ARBA00022741"/>
    </source>
</evidence>
<feature type="binding site" evidence="10">
    <location>
        <begin position="138"/>
        <end position="141"/>
    </location>
    <ligand>
        <name>GTP</name>
        <dbReference type="ChEBI" id="CHEBI:37565"/>
    </ligand>
</feature>
<dbReference type="InterPro" id="IPR027417">
    <property type="entry name" value="P-loop_NTPase"/>
</dbReference>
<keyword evidence="7 10" id="KW-0648">Protein biosynthesis</keyword>
<evidence type="ECO:0000256" key="8">
    <source>
        <dbReference type="ARBA" id="ARBA00023134"/>
    </source>
</evidence>
<dbReference type="CDD" id="cd01884">
    <property type="entry name" value="EF_Tu"/>
    <property type="match status" value="1"/>
</dbReference>
<dbReference type="InterPro" id="IPR004160">
    <property type="entry name" value="Transl_elong_EFTu/EF1A_C"/>
</dbReference>
<dbReference type="CDD" id="cd03707">
    <property type="entry name" value="EFTU_III"/>
    <property type="match status" value="1"/>
</dbReference>
<dbReference type="InterPro" id="IPR004161">
    <property type="entry name" value="EFTu-like_2"/>
</dbReference>
<evidence type="ECO:0000256" key="2">
    <source>
        <dbReference type="ARBA" id="ARBA00022490"/>
    </source>
</evidence>
<feature type="domain" description="Tr-type G" evidence="11">
    <location>
        <begin position="10"/>
        <end position="206"/>
    </location>
</feature>
<dbReference type="GO" id="GO:0000287">
    <property type="term" value="F:magnesium ion binding"/>
    <property type="evidence" value="ECO:0007669"/>
    <property type="project" value="UniProtKB-UniRule"/>
</dbReference>
<dbReference type="Pfam" id="PF00009">
    <property type="entry name" value="GTP_EFTU"/>
    <property type="match status" value="1"/>
</dbReference>
<dbReference type="Gene3D" id="2.40.30.10">
    <property type="entry name" value="Translation factors"/>
    <property type="match status" value="2"/>
</dbReference>
<accession>A0A927LZ23</accession>
<feature type="binding site" evidence="10">
    <location>
        <begin position="19"/>
        <end position="26"/>
    </location>
    <ligand>
        <name>GTP</name>
        <dbReference type="ChEBI" id="CHEBI:37565"/>
    </ligand>
</feature>
<feature type="binding site" evidence="10">
    <location>
        <begin position="83"/>
        <end position="87"/>
    </location>
    <ligand>
        <name>GTP</name>
        <dbReference type="ChEBI" id="CHEBI:37565"/>
    </ligand>
</feature>
<dbReference type="Proteomes" id="UP000649753">
    <property type="component" value="Unassembled WGS sequence"/>
</dbReference>
<comment type="function">
    <text evidence="10">GTP hydrolase that promotes the GTP-dependent binding of aminoacyl-tRNA to the A-site of ribosomes during protein biosynthesis.</text>
</comment>
<dbReference type="NCBIfam" id="NF009373">
    <property type="entry name" value="PRK12736.1"/>
    <property type="match status" value="1"/>
</dbReference>
<dbReference type="NCBIfam" id="NF009372">
    <property type="entry name" value="PRK12735.1"/>
    <property type="match status" value="1"/>
</dbReference>
<sequence length="397" mass="43945">MAKAKFERTKPHVNIGTIGHIDHGKTTLTAAITKVLHDKMPDLNPYTPFDEIDKAPEEKARGITISIAHVEYQTEARHYAHVDCPGHADYIKNMITGAAQMDGAILVVAATDGPMPQTREHVLLARQVGVPYIVVALNKSDMVDDEELLELVELEVRELLSAQEYPGDDLPVVRVSALKALEGDPEWTDKLMDLMSAVDTAIPQPERETDRPFLMPVEDVFTITGRGTVVTGRVERGVLLPNEDVELVGIKEKGFKTKVTAIEMFRKTLDDARAGENVGLLLRGTKRDEVERGMVVVKPGTNTPHTEFEATVYILSKEEGGRHTPFFQNYRPQFYFRTTDVTGVVTLPEGTEMVMPGDNTSMTVKLIQPIAMEDNLKFAIREGGRTVGAGFVSKILK</sequence>
<dbReference type="InterPro" id="IPR041709">
    <property type="entry name" value="EF-Tu_GTP-bd"/>
</dbReference>
<dbReference type="PANTHER" id="PTHR43721">
    <property type="entry name" value="ELONGATION FACTOR TU-RELATED"/>
    <property type="match status" value="1"/>
</dbReference>
<dbReference type="GO" id="GO:0005829">
    <property type="term" value="C:cytosol"/>
    <property type="evidence" value="ECO:0007669"/>
    <property type="project" value="TreeGrafter"/>
</dbReference>
<keyword evidence="3 10" id="KW-0547">Nucleotide-binding</keyword>
<dbReference type="InterPro" id="IPR005225">
    <property type="entry name" value="Small_GTP-bd"/>
</dbReference>
<dbReference type="SUPFAM" id="SSF50447">
    <property type="entry name" value="Translation proteins"/>
    <property type="match status" value="1"/>
</dbReference>